<sequence>MAVAYLLQSKRSTMVVGKVNERSAKPKLSKEKKRMVFHFWLMLFGGNSNSLIIRVL</sequence>
<evidence type="ECO:0000313" key="3">
    <source>
        <dbReference type="Proteomes" id="UP000070533"/>
    </source>
</evidence>
<dbReference type="EMBL" id="LRQG01000020">
    <property type="protein sequence ID" value="KXA43151.1"/>
    <property type="molecule type" value="Genomic_DNA"/>
</dbReference>
<dbReference type="PATRIC" id="fig|28128.5.peg.505"/>
<reference evidence="3" key="1">
    <citation type="submission" date="2016-01" db="EMBL/GenBank/DDBJ databases">
        <authorList>
            <person name="Mitreva M."/>
            <person name="Pepin K.H."/>
            <person name="Mihindukulasuriya K.A."/>
            <person name="Fulton R."/>
            <person name="Fronick C."/>
            <person name="O'Laughlin M."/>
            <person name="Miner T."/>
            <person name="Herter B."/>
            <person name="Rosa B.A."/>
            <person name="Cordes M."/>
            <person name="Tomlinson C."/>
            <person name="Wollam A."/>
            <person name="Palsikar V.B."/>
            <person name="Mardis E.R."/>
            <person name="Wilson R.K."/>
        </authorList>
    </citation>
    <scope>NUCLEOTIDE SEQUENCE [LARGE SCALE GENOMIC DNA]</scope>
    <source>
        <strain evidence="3">MJR7716</strain>
    </source>
</reference>
<accession>A0A133QJT7</accession>
<keyword evidence="1" id="KW-1133">Transmembrane helix</keyword>
<dbReference type="STRING" id="28128.HMPREF3226_00504"/>
<comment type="caution">
    <text evidence="2">The sequence shown here is derived from an EMBL/GenBank/DDBJ whole genome shotgun (WGS) entry which is preliminary data.</text>
</comment>
<keyword evidence="1" id="KW-0812">Transmembrane</keyword>
<keyword evidence="1" id="KW-0472">Membrane</keyword>
<evidence type="ECO:0000256" key="1">
    <source>
        <dbReference type="SAM" id="Phobius"/>
    </source>
</evidence>
<keyword evidence="3" id="KW-1185">Reference proteome</keyword>
<gene>
    <name evidence="2" type="ORF">HMPREF3226_00504</name>
</gene>
<organism evidence="2 3">
    <name type="scientific">Prevotella corporis</name>
    <dbReference type="NCBI Taxonomy" id="28128"/>
    <lineage>
        <taxon>Bacteria</taxon>
        <taxon>Pseudomonadati</taxon>
        <taxon>Bacteroidota</taxon>
        <taxon>Bacteroidia</taxon>
        <taxon>Bacteroidales</taxon>
        <taxon>Prevotellaceae</taxon>
        <taxon>Prevotella</taxon>
    </lineage>
</organism>
<dbReference type="AlphaFoldDB" id="A0A133QJT7"/>
<proteinExistence type="predicted"/>
<protein>
    <submittedName>
        <fullName evidence="2">Uncharacterized protein</fullName>
    </submittedName>
</protein>
<name>A0A133QJT7_9BACT</name>
<dbReference type="Proteomes" id="UP000070533">
    <property type="component" value="Unassembled WGS sequence"/>
</dbReference>
<evidence type="ECO:0000313" key="2">
    <source>
        <dbReference type="EMBL" id="KXA43151.1"/>
    </source>
</evidence>
<feature type="transmembrane region" description="Helical" evidence="1">
    <location>
        <begin position="35"/>
        <end position="53"/>
    </location>
</feature>